<dbReference type="AlphaFoldDB" id="A0A1B2EI36"/>
<name>A0A1B2EI36_9HYPH</name>
<gene>
    <name evidence="2" type="ORF">BB934_15835</name>
</gene>
<proteinExistence type="predicted"/>
<dbReference type="PROSITE" id="PS50112">
    <property type="entry name" value="PAS"/>
    <property type="match status" value="1"/>
</dbReference>
<protein>
    <recommendedName>
        <fullName evidence="1">PAS domain-containing protein</fullName>
    </recommendedName>
</protein>
<evidence type="ECO:0000259" key="1">
    <source>
        <dbReference type="PROSITE" id="PS50112"/>
    </source>
</evidence>
<dbReference type="CDD" id="cd00130">
    <property type="entry name" value="PAS"/>
    <property type="match status" value="1"/>
</dbReference>
<organism evidence="2">
    <name type="scientific">Microvirga ossetica</name>
    <dbReference type="NCBI Taxonomy" id="1882682"/>
    <lineage>
        <taxon>Bacteria</taxon>
        <taxon>Pseudomonadati</taxon>
        <taxon>Pseudomonadota</taxon>
        <taxon>Alphaproteobacteria</taxon>
        <taxon>Hyphomicrobiales</taxon>
        <taxon>Methylobacteriaceae</taxon>
        <taxon>Microvirga</taxon>
    </lineage>
</organism>
<dbReference type="InterPro" id="IPR000014">
    <property type="entry name" value="PAS"/>
</dbReference>
<dbReference type="Pfam" id="PF13188">
    <property type="entry name" value="PAS_8"/>
    <property type="match status" value="1"/>
</dbReference>
<dbReference type="KEGG" id="moc:BB934_15835"/>
<dbReference type="Gene3D" id="3.30.450.20">
    <property type="entry name" value="PAS domain"/>
    <property type="match status" value="1"/>
</dbReference>
<evidence type="ECO:0000313" key="2">
    <source>
        <dbReference type="EMBL" id="ANY79512.1"/>
    </source>
</evidence>
<sequence>MPAAGGDIMRSFHHLAPTTPETSDCAYNLFRNKERAEILCAVPEDHPIPRFISAEQWIYEVSLRPRDARPPGFDNRAAATGVRFNGFYLFQVTAAHGKARTRGQSHVSKAVPLPDLEVSLSVRQHVRKALLQLLARHSSPDQVIEYVSRATADRKSSETRYADLLAALPYAIYTTDATGRITFYNEAAVALWGRRPVLGRDRWCGSWHIYSLTGAPLPHDRCPMAVAILEDRKVRDVTAIAERPDGTRVHFRPLPTPLHDANDNLVGAVNVLLDLGDA</sequence>
<dbReference type="InterPro" id="IPR035965">
    <property type="entry name" value="PAS-like_dom_sf"/>
</dbReference>
<reference evidence="2" key="1">
    <citation type="submission" date="2016-07" db="EMBL/GenBank/DDBJ databases">
        <title>Microvirga ossetica sp. nov. a new species of rhizobia isolated from root nodules of the legume species Vicia alpestris Steven originated from North Ossetia region in the Caucasus.</title>
        <authorList>
            <person name="Safronova V.I."/>
            <person name="Kuznetsova I.G."/>
            <person name="Sazanova A.L."/>
            <person name="Belimov A."/>
            <person name="Andronov E."/>
            <person name="Osledkin Y.S."/>
            <person name="Onishchuk O.P."/>
            <person name="Kurchak O.N."/>
            <person name="Shaposhnikov A.I."/>
            <person name="Willems A."/>
            <person name="Tikhonovich I.A."/>
        </authorList>
    </citation>
    <scope>NUCLEOTIDE SEQUENCE [LARGE SCALE GENOMIC DNA]</scope>
    <source>
        <strain evidence="2">V5/3M</strain>
    </source>
</reference>
<dbReference type="EMBL" id="CP016616">
    <property type="protein sequence ID" value="ANY79512.1"/>
    <property type="molecule type" value="Genomic_DNA"/>
</dbReference>
<dbReference type="SUPFAM" id="SSF55785">
    <property type="entry name" value="PYP-like sensor domain (PAS domain)"/>
    <property type="match status" value="1"/>
</dbReference>
<accession>A0A1B2EI36</accession>
<feature type="domain" description="PAS" evidence="1">
    <location>
        <begin position="157"/>
        <end position="193"/>
    </location>
</feature>